<comment type="caution">
    <text evidence="1">The sequence shown here is derived from an EMBL/GenBank/DDBJ whole genome shotgun (WGS) entry which is preliminary data.</text>
</comment>
<keyword evidence="2" id="KW-1185">Reference proteome</keyword>
<evidence type="ECO:0000313" key="1">
    <source>
        <dbReference type="EMBL" id="MFC3121285.1"/>
    </source>
</evidence>
<reference evidence="2" key="1">
    <citation type="journal article" date="2019" name="Int. J. Syst. Evol. Microbiol.">
        <title>The Global Catalogue of Microorganisms (GCM) 10K type strain sequencing project: providing services to taxonomists for standard genome sequencing and annotation.</title>
        <authorList>
            <consortium name="The Broad Institute Genomics Platform"/>
            <consortium name="The Broad Institute Genome Sequencing Center for Infectious Disease"/>
            <person name="Wu L."/>
            <person name="Ma J."/>
        </authorList>
    </citation>
    <scope>NUCLEOTIDE SEQUENCE [LARGE SCALE GENOMIC DNA]</scope>
    <source>
        <strain evidence="2">KCTC 52473</strain>
    </source>
</reference>
<gene>
    <name evidence="1" type="ORF">ACFOHL_06600</name>
</gene>
<name>A0ABV7FQS5_9ALTE</name>
<evidence type="ECO:0000313" key="2">
    <source>
        <dbReference type="Proteomes" id="UP001595478"/>
    </source>
</evidence>
<dbReference type="Proteomes" id="UP001595478">
    <property type="component" value="Unassembled WGS sequence"/>
</dbReference>
<dbReference type="EMBL" id="JBHRSW010000008">
    <property type="protein sequence ID" value="MFC3121285.1"/>
    <property type="molecule type" value="Genomic_DNA"/>
</dbReference>
<organism evidence="1 2">
    <name type="scientific">Agaribacter flavus</name>
    <dbReference type="NCBI Taxonomy" id="1902781"/>
    <lineage>
        <taxon>Bacteria</taxon>
        <taxon>Pseudomonadati</taxon>
        <taxon>Pseudomonadota</taxon>
        <taxon>Gammaproteobacteria</taxon>
        <taxon>Alteromonadales</taxon>
        <taxon>Alteromonadaceae</taxon>
        <taxon>Agaribacter</taxon>
    </lineage>
</organism>
<dbReference type="RefSeq" id="WP_376919423.1">
    <property type="nucleotide sequence ID" value="NZ_JBHRSW010000008.1"/>
</dbReference>
<sequence>MFKQLVILILTTFAINGIAQEGAAIFGDESQAGHRLHAQIAESVDNGASVEAAVDDTLENSVKKEATVISADAKSVVAFDIDLAKAFYTEMLSVNSLIEVTKILTEISPEKAVQIITLGVAMYPDYAQEVVDGVSLAGVMSLEDVSLAAIQAGADPSSILTATAAGGAAASPIVAVVPLGTGIGAGGAGGGDTTASTN</sequence>
<protein>
    <submittedName>
        <fullName evidence="1">Uncharacterized protein</fullName>
    </submittedName>
</protein>
<accession>A0ABV7FQS5</accession>
<proteinExistence type="predicted"/>